<evidence type="ECO:0008006" key="3">
    <source>
        <dbReference type="Google" id="ProtNLM"/>
    </source>
</evidence>
<accession>A0A1U7JBE5</accession>
<dbReference type="STRING" id="549789.NIES30_03160"/>
<name>A0A1U7JBE5_9CYAN</name>
<dbReference type="SUPFAM" id="SSF53335">
    <property type="entry name" value="S-adenosyl-L-methionine-dependent methyltransferases"/>
    <property type="match status" value="1"/>
</dbReference>
<sequence>MMQEALWILRRQRYKYSPRAISRSLLKNIGAWQRFWKSYHQYRKAAGITDSSLLQNFYPCLGEDTAITTIEPTYFYQDTWAFEKIVNRAPKQHIDVGSHHKFVAFLSKILPVTMVDIRPLSLPLESLKFQEGSILDLPFKSESINSLSSLCVVEHIGLGRYGDPLDPDGSEKAIAELCRVLAPGGHLYLSVPVGDQDITAFNAGRIFNMESLEKMLSPLIIIDSSFIVERLLSKNYCHTKNFGTTGLFEIFKPYGA</sequence>
<organism evidence="1 2">
    <name type="scientific">Phormidium tenue NIES-30</name>
    <dbReference type="NCBI Taxonomy" id="549789"/>
    <lineage>
        <taxon>Bacteria</taxon>
        <taxon>Bacillati</taxon>
        <taxon>Cyanobacteriota</taxon>
        <taxon>Cyanophyceae</taxon>
        <taxon>Oscillatoriophycideae</taxon>
        <taxon>Oscillatoriales</taxon>
        <taxon>Oscillatoriaceae</taxon>
        <taxon>Phormidium</taxon>
    </lineage>
</organism>
<protein>
    <recommendedName>
        <fullName evidence="3">DUF268 domain-containing protein</fullName>
    </recommendedName>
</protein>
<evidence type="ECO:0000313" key="2">
    <source>
        <dbReference type="Proteomes" id="UP000185557"/>
    </source>
</evidence>
<dbReference type="AlphaFoldDB" id="A0A1U7JBE5"/>
<comment type="caution">
    <text evidence="1">The sequence shown here is derived from an EMBL/GenBank/DDBJ whole genome shotgun (WGS) entry which is preliminary data.</text>
</comment>
<dbReference type="InterPro" id="IPR004951">
    <property type="entry name" value="DUF268_CAE_spp"/>
</dbReference>
<keyword evidence="2" id="KW-1185">Reference proteome</keyword>
<dbReference type="Pfam" id="PF03269">
    <property type="entry name" value="DUF268"/>
    <property type="match status" value="1"/>
</dbReference>
<gene>
    <name evidence="1" type="ORF">NIES30_03160</name>
</gene>
<proteinExistence type="predicted"/>
<dbReference type="InterPro" id="IPR029063">
    <property type="entry name" value="SAM-dependent_MTases_sf"/>
</dbReference>
<dbReference type="OrthoDB" id="9792586at2"/>
<dbReference type="EMBL" id="MRCG01000001">
    <property type="protein sequence ID" value="OKH51081.1"/>
    <property type="molecule type" value="Genomic_DNA"/>
</dbReference>
<dbReference type="Proteomes" id="UP000185557">
    <property type="component" value="Unassembled WGS sequence"/>
</dbReference>
<reference evidence="1 2" key="1">
    <citation type="submission" date="2016-11" db="EMBL/GenBank/DDBJ databases">
        <title>Draft Genome Sequences of Nine Cyanobacterial Strains from Diverse Habitats.</title>
        <authorList>
            <person name="Zhu T."/>
            <person name="Hou S."/>
            <person name="Lu X."/>
            <person name="Hess W.R."/>
        </authorList>
    </citation>
    <scope>NUCLEOTIDE SEQUENCE [LARGE SCALE GENOMIC DNA]</scope>
    <source>
        <strain evidence="1 2">NIES-30</strain>
    </source>
</reference>
<dbReference type="Gene3D" id="3.40.50.150">
    <property type="entry name" value="Vaccinia Virus protein VP39"/>
    <property type="match status" value="1"/>
</dbReference>
<evidence type="ECO:0000313" key="1">
    <source>
        <dbReference type="EMBL" id="OKH51081.1"/>
    </source>
</evidence>